<dbReference type="STRING" id="574375.AZF08_18745"/>
<accession>A0A073KAU3</accession>
<dbReference type="EMBL" id="JOTM01000007">
    <property type="protein sequence ID" value="KEK24394.1"/>
    <property type="molecule type" value="Genomic_DNA"/>
</dbReference>
<proteinExistence type="predicted"/>
<name>A0A073KAU3_9BACI</name>
<keyword evidence="2" id="KW-1185">Reference proteome</keyword>
<reference evidence="1 2" key="1">
    <citation type="submission" date="2014-06" db="EMBL/GenBank/DDBJ databases">
        <title>Draft genome sequence of Bacillus gaemokensis JCM 15801 (MCCC 1A00707).</title>
        <authorList>
            <person name="Lai Q."/>
            <person name="Liu Y."/>
            <person name="Shao Z."/>
        </authorList>
    </citation>
    <scope>NUCLEOTIDE SEQUENCE [LARGE SCALE GENOMIC DNA]</scope>
    <source>
        <strain evidence="1 2">JCM 15801</strain>
    </source>
</reference>
<dbReference type="Proteomes" id="UP000027778">
    <property type="component" value="Unassembled WGS sequence"/>
</dbReference>
<gene>
    <name evidence="1" type="ORF">BAGA_27015</name>
</gene>
<evidence type="ECO:0000313" key="1">
    <source>
        <dbReference type="EMBL" id="KEK24394.1"/>
    </source>
</evidence>
<evidence type="ECO:0000313" key="2">
    <source>
        <dbReference type="Proteomes" id="UP000027778"/>
    </source>
</evidence>
<organism evidence="1 2">
    <name type="scientific">Bacillus gaemokensis</name>
    <dbReference type="NCBI Taxonomy" id="574375"/>
    <lineage>
        <taxon>Bacteria</taxon>
        <taxon>Bacillati</taxon>
        <taxon>Bacillota</taxon>
        <taxon>Bacilli</taxon>
        <taxon>Bacillales</taxon>
        <taxon>Bacillaceae</taxon>
        <taxon>Bacillus</taxon>
        <taxon>Bacillus cereus group</taxon>
    </lineage>
</organism>
<sequence length="247" mass="28255">MKRKSLELQSSERFWWLRRITFHFIILAVILGIDATKHRLQPTLVNDSTTSVSYGLKADRNKQNIQHFSGNKWEDWTIKGVNLGMAKPGAFPGNAAITKAEYKQWLKQITLPLTGEQLPFEKFTVGALTAGNSNPSSKDYNSLADFSTPSKETIEIRIPWMVLNAKAPNIKEFIGDIYTTEETDGLNSKHTIDNIGFTVQIGDKNITTASDGEYATYDYKKWRDVVQYTSRLKKSYYYMQKTYQNTK</sequence>
<dbReference type="AlphaFoldDB" id="A0A073KAU3"/>
<dbReference type="RefSeq" id="WP_033674473.1">
    <property type="nucleotide sequence ID" value="NZ_JOTM01000007.1"/>
</dbReference>
<protein>
    <submittedName>
        <fullName evidence="1">Uncharacterized protein</fullName>
    </submittedName>
</protein>
<comment type="caution">
    <text evidence="1">The sequence shown here is derived from an EMBL/GenBank/DDBJ whole genome shotgun (WGS) entry which is preliminary data.</text>
</comment>